<dbReference type="Ensembl" id="ENSCPBT00000001671.1">
    <property type="protein sequence ID" value="ENSCPBP00000001351.1"/>
    <property type="gene ID" value="ENSCPBG00000001097.1"/>
</dbReference>
<dbReference type="OMA" id="ADHNMAR"/>
<sequence length="180" mass="19272">MSEPGHLGVKRAESARLRRAEQLRRWKGSLTELEPVGAREGAVFLAACSSGDAEEVKRLLARGARINTANVDGLTALHQACIDENLDMVKFLVENGASVNQQDNEGWTPLHAVASCGYLNIAEYLLSHGANVAAVNSEGEVPSDLAEEAAMKDLLLEQVKKQGKPAVYLNMLPLGLLGAL</sequence>
<proteinExistence type="predicted"/>
<evidence type="ECO:0000256" key="3">
    <source>
        <dbReference type="PROSITE-ProRule" id="PRU00023"/>
    </source>
</evidence>
<dbReference type="SUPFAM" id="SSF48403">
    <property type="entry name" value="Ankyrin repeat"/>
    <property type="match status" value="1"/>
</dbReference>
<evidence type="ECO:0008006" key="6">
    <source>
        <dbReference type="Google" id="ProtNLM"/>
    </source>
</evidence>
<evidence type="ECO:0000313" key="4">
    <source>
        <dbReference type="Ensembl" id="ENSCPBP00000001351.1"/>
    </source>
</evidence>
<keyword evidence="2 3" id="KW-0040">ANK repeat</keyword>
<name>A0A8C3H594_CHRPI</name>
<dbReference type="InterPro" id="IPR002110">
    <property type="entry name" value="Ankyrin_rpt"/>
</dbReference>
<dbReference type="GO" id="GO:0031672">
    <property type="term" value="C:A band"/>
    <property type="evidence" value="ECO:0007669"/>
    <property type="project" value="TreeGrafter"/>
</dbReference>
<dbReference type="GO" id="GO:0004857">
    <property type="term" value="F:enzyme inhibitor activity"/>
    <property type="evidence" value="ECO:0007669"/>
    <property type="project" value="TreeGrafter"/>
</dbReference>
<keyword evidence="5" id="KW-1185">Reference proteome</keyword>
<reference evidence="4" key="2">
    <citation type="submission" date="2025-09" db="UniProtKB">
        <authorList>
            <consortium name="Ensembl"/>
        </authorList>
    </citation>
    <scope>IDENTIFICATION</scope>
</reference>
<evidence type="ECO:0000256" key="2">
    <source>
        <dbReference type="ARBA" id="ARBA00023043"/>
    </source>
</evidence>
<dbReference type="PANTHER" id="PTHR24179">
    <property type="entry name" value="PROTEIN PHOSPHATASE 1 REGULATORY SUBUNIT 12"/>
    <property type="match status" value="1"/>
</dbReference>
<dbReference type="PROSITE" id="PS50088">
    <property type="entry name" value="ANK_REPEAT"/>
    <property type="match status" value="2"/>
</dbReference>
<dbReference type="AlphaFoldDB" id="A0A8C3H594"/>
<dbReference type="Proteomes" id="UP000694380">
    <property type="component" value="Unplaced"/>
</dbReference>
<evidence type="ECO:0000256" key="1">
    <source>
        <dbReference type="ARBA" id="ARBA00022737"/>
    </source>
</evidence>
<dbReference type="GeneTree" id="ENSGT00940000157067"/>
<evidence type="ECO:0000313" key="5">
    <source>
        <dbReference type="Proteomes" id="UP000694380"/>
    </source>
</evidence>
<dbReference type="GO" id="GO:0030018">
    <property type="term" value="C:Z disc"/>
    <property type="evidence" value="ECO:0007669"/>
    <property type="project" value="TreeGrafter"/>
</dbReference>
<organism evidence="4 5">
    <name type="scientific">Chrysemys picta bellii</name>
    <name type="common">Western painted turtle</name>
    <name type="synonym">Emys bellii</name>
    <dbReference type="NCBI Taxonomy" id="8478"/>
    <lineage>
        <taxon>Eukaryota</taxon>
        <taxon>Metazoa</taxon>
        <taxon>Chordata</taxon>
        <taxon>Craniata</taxon>
        <taxon>Vertebrata</taxon>
        <taxon>Euteleostomi</taxon>
        <taxon>Archelosauria</taxon>
        <taxon>Testudinata</taxon>
        <taxon>Testudines</taxon>
        <taxon>Cryptodira</taxon>
        <taxon>Durocryptodira</taxon>
        <taxon>Testudinoidea</taxon>
        <taxon>Emydidae</taxon>
        <taxon>Chrysemys</taxon>
    </lineage>
</organism>
<dbReference type="FunFam" id="1.25.40.20:FF:000898">
    <property type="entry name" value="Protein phosphatase 1 regulatory subunit 12A"/>
    <property type="match status" value="1"/>
</dbReference>
<dbReference type="InterPro" id="IPR051226">
    <property type="entry name" value="PP1_Regulatory_Subunit"/>
</dbReference>
<dbReference type="PROSITE" id="PS50297">
    <property type="entry name" value="ANK_REP_REGION"/>
    <property type="match status" value="2"/>
</dbReference>
<dbReference type="Gene3D" id="1.25.40.20">
    <property type="entry name" value="Ankyrin repeat-containing domain"/>
    <property type="match status" value="1"/>
</dbReference>
<dbReference type="GO" id="GO:0019208">
    <property type="term" value="F:phosphatase regulator activity"/>
    <property type="evidence" value="ECO:0007669"/>
    <property type="project" value="TreeGrafter"/>
</dbReference>
<dbReference type="InterPro" id="IPR036770">
    <property type="entry name" value="Ankyrin_rpt-contain_sf"/>
</dbReference>
<feature type="repeat" description="ANK" evidence="3">
    <location>
        <begin position="72"/>
        <end position="104"/>
    </location>
</feature>
<accession>A0A8C3H594</accession>
<feature type="repeat" description="ANK" evidence="3">
    <location>
        <begin position="105"/>
        <end position="137"/>
    </location>
</feature>
<dbReference type="Pfam" id="PF12796">
    <property type="entry name" value="Ank_2"/>
    <property type="match status" value="1"/>
</dbReference>
<protein>
    <recommendedName>
        <fullName evidence="6">Protein phosphatase 1 regulatory subunit 12B</fullName>
    </recommendedName>
</protein>
<dbReference type="PANTHER" id="PTHR24179:SF18">
    <property type="entry name" value="PROTEIN PHOSPHATASE 1 REGULATORY SUBUNIT 12B"/>
    <property type="match status" value="1"/>
</dbReference>
<keyword evidence="1" id="KW-0677">Repeat</keyword>
<reference evidence="4" key="1">
    <citation type="submission" date="2025-08" db="UniProtKB">
        <authorList>
            <consortium name="Ensembl"/>
        </authorList>
    </citation>
    <scope>IDENTIFICATION</scope>
</reference>
<dbReference type="SMART" id="SM00248">
    <property type="entry name" value="ANK"/>
    <property type="match status" value="3"/>
</dbReference>